<dbReference type="GO" id="GO:0003677">
    <property type="term" value="F:DNA binding"/>
    <property type="evidence" value="ECO:0007669"/>
    <property type="project" value="UniProtKB-UniRule"/>
</dbReference>
<evidence type="ECO:0000313" key="8">
    <source>
        <dbReference type="Proteomes" id="UP001596417"/>
    </source>
</evidence>
<keyword evidence="8" id="KW-1185">Reference proteome</keyword>
<protein>
    <submittedName>
        <fullName evidence="7">TetR/AcrR family transcriptional regulator</fullName>
    </submittedName>
</protein>
<dbReference type="Gene3D" id="1.10.357.10">
    <property type="entry name" value="Tetracycline Repressor, domain 2"/>
    <property type="match status" value="1"/>
</dbReference>
<evidence type="ECO:0000256" key="2">
    <source>
        <dbReference type="ARBA" id="ARBA00023015"/>
    </source>
</evidence>
<evidence type="ECO:0000259" key="6">
    <source>
        <dbReference type="PROSITE" id="PS50977"/>
    </source>
</evidence>
<dbReference type="InterPro" id="IPR050109">
    <property type="entry name" value="HTH-type_TetR-like_transc_reg"/>
</dbReference>
<keyword evidence="3 5" id="KW-0238">DNA-binding</keyword>
<dbReference type="Proteomes" id="UP001596417">
    <property type="component" value="Unassembled WGS sequence"/>
</dbReference>
<keyword evidence="1" id="KW-0678">Repressor</keyword>
<gene>
    <name evidence="7" type="ORF">ACFQL7_18665</name>
</gene>
<keyword evidence="4" id="KW-0804">Transcription</keyword>
<reference evidence="7 8" key="1">
    <citation type="journal article" date="2019" name="Int. J. Syst. Evol. Microbiol.">
        <title>The Global Catalogue of Microorganisms (GCM) 10K type strain sequencing project: providing services to taxonomists for standard genome sequencing and annotation.</title>
        <authorList>
            <consortium name="The Broad Institute Genomics Platform"/>
            <consortium name="The Broad Institute Genome Sequencing Center for Infectious Disease"/>
            <person name="Wu L."/>
            <person name="Ma J."/>
        </authorList>
    </citation>
    <scope>NUCLEOTIDE SEQUENCE [LARGE SCALE GENOMIC DNA]</scope>
    <source>
        <strain evidence="7 8">RDMS1</strain>
    </source>
</reference>
<evidence type="ECO:0000313" key="7">
    <source>
        <dbReference type="EMBL" id="MFC7191611.1"/>
    </source>
</evidence>
<dbReference type="PANTHER" id="PTHR30055">
    <property type="entry name" value="HTH-TYPE TRANSCRIPTIONAL REGULATOR RUTR"/>
    <property type="match status" value="1"/>
</dbReference>
<dbReference type="InterPro" id="IPR036271">
    <property type="entry name" value="Tet_transcr_reg_TetR-rel_C_sf"/>
</dbReference>
<dbReference type="InterPro" id="IPR009057">
    <property type="entry name" value="Homeodomain-like_sf"/>
</dbReference>
<proteinExistence type="predicted"/>
<feature type="DNA-binding region" description="H-T-H motif" evidence="5">
    <location>
        <begin position="30"/>
        <end position="49"/>
    </location>
</feature>
<evidence type="ECO:0000256" key="3">
    <source>
        <dbReference type="ARBA" id="ARBA00023125"/>
    </source>
</evidence>
<evidence type="ECO:0000256" key="1">
    <source>
        <dbReference type="ARBA" id="ARBA00022491"/>
    </source>
</evidence>
<dbReference type="Pfam" id="PF13977">
    <property type="entry name" value="TetR_C_6"/>
    <property type="match status" value="1"/>
</dbReference>
<organism evidence="7 8">
    <name type="scientific">Halocatena marina</name>
    <dbReference type="NCBI Taxonomy" id="2934937"/>
    <lineage>
        <taxon>Archaea</taxon>
        <taxon>Methanobacteriati</taxon>
        <taxon>Methanobacteriota</taxon>
        <taxon>Stenosarchaea group</taxon>
        <taxon>Halobacteria</taxon>
        <taxon>Halobacteriales</taxon>
        <taxon>Natronomonadaceae</taxon>
        <taxon>Halocatena</taxon>
    </lineage>
</organism>
<dbReference type="PROSITE" id="PS50977">
    <property type="entry name" value="HTH_TETR_2"/>
    <property type="match status" value="1"/>
</dbReference>
<keyword evidence="2" id="KW-0805">Transcription regulation</keyword>
<feature type="domain" description="HTH tetR-type" evidence="6">
    <location>
        <begin position="7"/>
        <end position="67"/>
    </location>
</feature>
<name>A0ABD5YWF7_9EURY</name>
<accession>A0ABD5YWF7</accession>
<dbReference type="SUPFAM" id="SSF48498">
    <property type="entry name" value="Tetracyclin repressor-like, C-terminal domain"/>
    <property type="match status" value="1"/>
</dbReference>
<dbReference type="SUPFAM" id="SSF46689">
    <property type="entry name" value="Homeodomain-like"/>
    <property type="match status" value="1"/>
</dbReference>
<dbReference type="InterPro" id="IPR039538">
    <property type="entry name" value="BetI_C"/>
</dbReference>
<sequence length="201" mass="21991">MTDDVPVAVRDEIARAVLHALANHGYAGLTTKKVAAESEKSEAALFYHYDTKDDLVVAFLEWAIDRSTGRLTNLDAEDPIDELTIACEVLLGDADDELDRGINVAMMELLSHAPHNERFRALLTDFERAEIETLATIIDRGIDAGVFRSVDSTATAAYILMTTDGTAGAVMALGLHDVGEQVRDRLFSYIQTEIIAGNRSH</sequence>
<dbReference type="PANTHER" id="PTHR30055:SF234">
    <property type="entry name" value="HTH-TYPE TRANSCRIPTIONAL REGULATOR BETI"/>
    <property type="match status" value="1"/>
</dbReference>
<dbReference type="GeneID" id="76201369"/>
<evidence type="ECO:0000256" key="5">
    <source>
        <dbReference type="PROSITE-ProRule" id="PRU00335"/>
    </source>
</evidence>
<dbReference type="InterPro" id="IPR001647">
    <property type="entry name" value="HTH_TetR"/>
</dbReference>
<evidence type="ECO:0000256" key="4">
    <source>
        <dbReference type="ARBA" id="ARBA00023163"/>
    </source>
</evidence>
<dbReference type="EMBL" id="JBHTAX010000001">
    <property type="protein sequence ID" value="MFC7191611.1"/>
    <property type="molecule type" value="Genomic_DNA"/>
</dbReference>
<dbReference type="RefSeq" id="WP_248909510.1">
    <property type="nucleotide sequence ID" value="NZ_CP109979.1"/>
</dbReference>
<dbReference type="AlphaFoldDB" id="A0ABD5YWF7"/>
<dbReference type="Pfam" id="PF00440">
    <property type="entry name" value="TetR_N"/>
    <property type="match status" value="1"/>
</dbReference>
<comment type="caution">
    <text evidence="7">The sequence shown here is derived from an EMBL/GenBank/DDBJ whole genome shotgun (WGS) entry which is preliminary data.</text>
</comment>